<geneLocation type="plasmid" evidence="1 2">
    <name>unnamed5</name>
</geneLocation>
<dbReference type="EMBL" id="CP029360">
    <property type="protein sequence ID" value="AWK90324.1"/>
    <property type="molecule type" value="Genomic_DNA"/>
</dbReference>
<proteinExistence type="predicted"/>
<evidence type="ECO:0000313" key="1">
    <source>
        <dbReference type="EMBL" id="AWK90324.1"/>
    </source>
</evidence>
<keyword evidence="1" id="KW-0614">Plasmid</keyword>
<dbReference type="RefSeq" id="WP_109334525.1">
    <property type="nucleotide sequence ID" value="NZ_CP029360.1"/>
</dbReference>
<name>A0A2S2D0N9_9PROT</name>
<dbReference type="KEGG" id="azz:DEW08_30375"/>
<evidence type="ECO:0000313" key="2">
    <source>
        <dbReference type="Proteomes" id="UP000245629"/>
    </source>
</evidence>
<dbReference type="Proteomes" id="UP000245629">
    <property type="component" value="Plasmid unnamed5"/>
</dbReference>
<gene>
    <name evidence="1" type="ORF">DEW08_30375</name>
</gene>
<accession>A0A2S2D0N9</accession>
<protein>
    <submittedName>
        <fullName evidence="1">Uncharacterized protein</fullName>
    </submittedName>
</protein>
<dbReference type="AlphaFoldDB" id="A0A2S2D0N9"/>
<organism evidence="1 2">
    <name type="scientific">Azospirillum thermophilum</name>
    <dbReference type="NCBI Taxonomy" id="2202148"/>
    <lineage>
        <taxon>Bacteria</taxon>
        <taxon>Pseudomonadati</taxon>
        <taxon>Pseudomonadota</taxon>
        <taxon>Alphaproteobacteria</taxon>
        <taxon>Rhodospirillales</taxon>
        <taxon>Azospirillaceae</taxon>
        <taxon>Azospirillum</taxon>
    </lineage>
</organism>
<reference evidence="2" key="1">
    <citation type="submission" date="2018-05" db="EMBL/GenBank/DDBJ databases">
        <title>Azospirillum thermophila sp. nov., a novel isolated from hot spring.</title>
        <authorList>
            <person name="Zhao Z."/>
        </authorList>
    </citation>
    <scope>NUCLEOTIDE SEQUENCE [LARGE SCALE GENOMIC DNA]</scope>
    <source>
        <strain evidence="2">CFH 70021</strain>
        <plasmid evidence="2">unnamed5</plasmid>
    </source>
</reference>
<keyword evidence="2" id="KW-1185">Reference proteome</keyword>
<sequence length="127" mass="13765">MRLFLRARFRGPRAKNVAAAFGISVPLAYRLLQGYAPRMWLFEEMVAQFGSDFLRAVFAEAFAAEDARLQQLEDEVRSLRTQLSAARTPSGFGEEGAAAPAISTRMSALVASLVATIPCSVRAGEPA</sequence>